<evidence type="ECO:0000256" key="2">
    <source>
        <dbReference type="ARBA" id="ARBA00010593"/>
    </source>
</evidence>
<dbReference type="FunFam" id="1.20.1740.10:FF:000013">
    <property type="entry name" value="Solute carrier family 12 member"/>
    <property type="match status" value="1"/>
</dbReference>
<dbReference type="InterPro" id="IPR018491">
    <property type="entry name" value="SLC12_C"/>
</dbReference>
<dbReference type="GO" id="GO:0015379">
    <property type="term" value="F:potassium:chloride symporter activity"/>
    <property type="evidence" value="ECO:0007669"/>
    <property type="project" value="TreeGrafter"/>
</dbReference>
<evidence type="ECO:0000256" key="9">
    <source>
        <dbReference type="SAM" id="Phobius"/>
    </source>
</evidence>
<evidence type="ECO:0000256" key="5">
    <source>
        <dbReference type="ARBA" id="ARBA00022692"/>
    </source>
</evidence>
<dbReference type="GO" id="GO:0055075">
    <property type="term" value="P:potassium ion homeostasis"/>
    <property type="evidence" value="ECO:0007669"/>
    <property type="project" value="TreeGrafter"/>
</dbReference>
<feature type="transmembrane region" description="Helical" evidence="9">
    <location>
        <begin position="173"/>
        <end position="194"/>
    </location>
</feature>
<feature type="transmembrane region" description="Helical" evidence="9">
    <location>
        <begin position="281"/>
        <end position="305"/>
    </location>
</feature>
<keyword evidence="7 9" id="KW-0472">Membrane</keyword>
<reference evidence="12" key="1">
    <citation type="submission" date="2022-06" db="EMBL/GenBank/DDBJ databases">
        <authorList>
            <person name="Berger JAMES D."/>
            <person name="Berger JAMES D."/>
        </authorList>
    </citation>
    <scope>NUCLEOTIDE SEQUENCE [LARGE SCALE GENOMIC DNA]</scope>
</reference>
<dbReference type="GO" id="GO:0006884">
    <property type="term" value="P:cell volume homeostasis"/>
    <property type="evidence" value="ECO:0007669"/>
    <property type="project" value="TreeGrafter"/>
</dbReference>
<dbReference type="Pfam" id="PF00324">
    <property type="entry name" value="AA_permease"/>
    <property type="match status" value="1"/>
</dbReference>
<feature type="transmembrane region" description="Helical" evidence="9">
    <location>
        <begin position="21"/>
        <end position="49"/>
    </location>
</feature>
<feature type="transmembrane region" description="Helical" evidence="9">
    <location>
        <begin position="401"/>
        <end position="423"/>
    </location>
</feature>
<feature type="transmembrane region" description="Helical" evidence="9">
    <location>
        <begin position="376"/>
        <end position="395"/>
    </location>
</feature>
<evidence type="ECO:0000259" key="11">
    <source>
        <dbReference type="Pfam" id="PF03522"/>
    </source>
</evidence>
<keyword evidence="6 9" id="KW-1133">Transmembrane helix</keyword>
<dbReference type="WBParaSite" id="TREG1_17870.1">
    <property type="protein sequence ID" value="TREG1_17870.1"/>
    <property type="gene ID" value="TREG1_17870"/>
</dbReference>
<evidence type="ECO:0000256" key="1">
    <source>
        <dbReference type="ARBA" id="ARBA00004141"/>
    </source>
</evidence>
<dbReference type="GO" id="GO:0016020">
    <property type="term" value="C:membrane"/>
    <property type="evidence" value="ECO:0007669"/>
    <property type="project" value="UniProtKB-SubCell"/>
</dbReference>
<dbReference type="Pfam" id="PF03522">
    <property type="entry name" value="SLC12"/>
    <property type="match status" value="1"/>
</dbReference>
<protein>
    <recommendedName>
        <fullName evidence="3">Solute carrier family 12 member 9</fullName>
    </recommendedName>
</protein>
<feature type="domain" description="Amino acid permease/ SLC12A" evidence="10">
    <location>
        <begin position="34"/>
        <end position="507"/>
    </location>
</feature>
<dbReference type="AlphaFoldDB" id="A0AA85J7E8"/>
<feature type="transmembrane region" description="Helical" evidence="9">
    <location>
        <begin position="98"/>
        <end position="126"/>
    </location>
</feature>
<dbReference type="InterPro" id="IPR004842">
    <property type="entry name" value="SLC12A_fam"/>
</dbReference>
<sequence length="970" mass="107433">MVNDNKPLDDKVIISRRTLNTFGGVFCSVTLSQFSSVIFLRLGFIVAHAGLLESILQLCLSYLILLLTVFSICAISTNGAVEGGGVYFMISRTLGPEFGGAIGSIFFLAQVCSAALYISGLVEAVLINFGPGGILFDGVLPGENHWWSYLYALVVLVLCMSILLIGSQMFARALSFILAVVVIVIICVFASFFLQPKLIPLPRSNSLIYNSTVPNNVTAYAKFTSLNGDTLKENVLPMYSTDYTTGSVTSFVIVFSVLFSGVTGIMNGANVSGELKNPSRSIPLGTLSALLCTALIYLIMIIFSAASNSRYLLLNNNMFMQSISFWQPIVVIGVFATTLSAALGNLIGASRIIEALARDELFGPVLRPAKWTTKRGNPIVAVLTACFLCLLILLIGRLNAIAPLVSVLFLLAYAAVNLACAGLDAASAPNFRPTFRYFNWITSIIGMIGCVIMCLLIQPIYTVIAIIVLGLLVFSLYQRHLESSWGNIGQALLFHQIRKYLLLLDSRGLYVVGHAIYGNPDEFADQTDPCLNQRWYWTQYVKYLKTKAFVEITIDRNIRRAISHLIRISGLGAMRPNTVCLGFYDDKPSIDVLAQIWKERKTKAYNSWPNHIHSSDSTDLIVESSNSQANHGSLISSNELLANFGSLQPHDSTSSFVSQNVTEDQPRSADSRIHRLTSQEYVSIIREILNMETNVVLARNFDKVIFDGGMSGWDVARRYFHNLCHPNNRLYRFDSGYNGDNNGDTMMTVSSSMPQINPHKINSSKTIYFDIWPVNLLEYNLEQTTNSMLTEEMVYGQTLDRTGLFLLQLACLVARSPYWRKRRHPPKLRAFFPYFSSMGRVNAINGDVITSSDTAHSRLSTLLKNLRIPAEIHLVDMDSTLVGRTSSNNNNTTNNNSNQNNNGNRRIIYLNQLILSYCHPDTTAVFLYLPKPSSDLSLADVYLSQLNILTDALPPTLLAHGLHEVTSSEL</sequence>
<evidence type="ECO:0000313" key="12">
    <source>
        <dbReference type="Proteomes" id="UP000050795"/>
    </source>
</evidence>
<comment type="similarity">
    <text evidence="2">Belongs to the SLC12A transporter family.</text>
</comment>
<feature type="transmembrane region" description="Helical" evidence="9">
    <location>
        <begin position="325"/>
        <end position="348"/>
    </location>
</feature>
<accession>A0AA85J7E8</accession>
<proteinExistence type="inferred from homology"/>
<name>A0AA85J7E8_TRIRE</name>
<evidence type="ECO:0000259" key="10">
    <source>
        <dbReference type="Pfam" id="PF00324"/>
    </source>
</evidence>
<evidence type="ECO:0000256" key="7">
    <source>
        <dbReference type="ARBA" id="ARBA00023136"/>
    </source>
</evidence>
<dbReference type="Proteomes" id="UP000050795">
    <property type="component" value="Unassembled WGS sequence"/>
</dbReference>
<organism evidence="12 13">
    <name type="scientific">Trichobilharzia regenti</name>
    <name type="common">Nasal bird schistosome</name>
    <dbReference type="NCBI Taxonomy" id="157069"/>
    <lineage>
        <taxon>Eukaryota</taxon>
        <taxon>Metazoa</taxon>
        <taxon>Spiralia</taxon>
        <taxon>Lophotrochozoa</taxon>
        <taxon>Platyhelminthes</taxon>
        <taxon>Trematoda</taxon>
        <taxon>Digenea</taxon>
        <taxon>Strigeidida</taxon>
        <taxon>Schistosomatoidea</taxon>
        <taxon>Schistosomatidae</taxon>
        <taxon>Trichobilharzia</taxon>
    </lineage>
</organism>
<keyword evidence="5 9" id="KW-0812">Transmembrane</keyword>
<evidence type="ECO:0000256" key="3">
    <source>
        <dbReference type="ARBA" id="ARBA00019359"/>
    </source>
</evidence>
<dbReference type="PANTHER" id="PTHR11827">
    <property type="entry name" value="SOLUTE CARRIER FAMILY 12, CATION COTRANSPORTERS"/>
    <property type="match status" value="1"/>
</dbReference>
<dbReference type="InterPro" id="IPR004841">
    <property type="entry name" value="AA-permease/SLC12A_dom"/>
</dbReference>
<feature type="transmembrane region" description="Helical" evidence="9">
    <location>
        <begin position="444"/>
        <end position="477"/>
    </location>
</feature>
<comment type="subcellular location">
    <subcellularLocation>
        <location evidence="1">Membrane</location>
        <topology evidence="1">Multi-pass membrane protein</topology>
    </subcellularLocation>
</comment>
<evidence type="ECO:0000313" key="13">
    <source>
        <dbReference type="WBParaSite" id="TREG1_17870.1"/>
    </source>
</evidence>
<evidence type="ECO:0000256" key="6">
    <source>
        <dbReference type="ARBA" id="ARBA00022989"/>
    </source>
</evidence>
<dbReference type="GO" id="GO:0055064">
    <property type="term" value="P:chloride ion homeostasis"/>
    <property type="evidence" value="ECO:0007669"/>
    <property type="project" value="TreeGrafter"/>
</dbReference>
<dbReference type="Gene3D" id="1.20.1740.10">
    <property type="entry name" value="Amino acid/polyamine transporter I"/>
    <property type="match status" value="1"/>
</dbReference>
<evidence type="ECO:0000256" key="8">
    <source>
        <dbReference type="SAM" id="MobiDB-lite"/>
    </source>
</evidence>
<evidence type="ECO:0000256" key="4">
    <source>
        <dbReference type="ARBA" id="ARBA00022448"/>
    </source>
</evidence>
<feature type="compositionally biased region" description="Low complexity" evidence="8">
    <location>
        <begin position="885"/>
        <end position="903"/>
    </location>
</feature>
<feature type="domain" description="SLC12A transporter C-terminal" evidence="11">
    <location>
        <begin position="508"/>
        <end position="586"/>
    </location>
</feature>
<feature type="transmembrane region" description="Helical" evidence="9">
    <location>
        <begin position="248"/>
        <end position="269"/>
    </location>
</feature>
<dbReference type="PANTHER" id="PTHR11827:SF72">
    <property type="entry name" value="GH08340P"/>
    <property type="match status" value="1"/>
</dbReference>
<feature type="region of interest" description="Disordered" evidence="8">
    <location>
        <begin position="883"/>
        <end position="903"/>
    </location>
</feature>
<feature type="transmembrane region" description="Helical" evidence="9">
    <location>
        <begin position="55"/>
        <end position="77"/>
    </location>
</feature>
<keyword evidence="4" id="KW-0813">Transport</keyword>
<keyword evidence="12" id="KW-1185">Reference proteome</keyword>
<feature type="transmembrane region" description="Helical" evidence="9">
    <location>
        <begin position="146"/>
        <end position="166"/>
    </location>
</feature>
<reference evidence="13" key="2">
    <citation type="submission" date="2023-11" db="UniProtKB">
        <authorList>
            <consortium name="WormBaseParasite"/>
        </authorList>
    </citation>
    <scope>IDENTIFICATION</scope>
</reference>